<dbReference type="EMBL" id="FCOK02000001">
    <property type="protein sequence ID" value="SAL11403.1"/>
    <property type="molecule type" value="Genomic_DNA"/>
</dbReference>
<sequence>MSISSFFADVFHAPLRNIRWSWGAHNPDTGVVALRLWRDRIRPEHGDIEVFT</sequence>
<reference evidence="1 2" key="1">
    <citation type="submission" date="2016-01" db="EMBL/GenBank/DDBJ databases">
        <authorList>
            <person name="Oliw E.H."/>
        </authorList>
    </citation>
    <scope>NUCLEOTIDE SEQUENCE [LARGE SCALE GENOMIC DNA]</scope>
    <source>
        <strain evidence="1">LMG 27134</strain>
    </source>
</reference>
<evidence type="ECO:0000313" key="1">
    <source>
        <dbReference type="EMBL" id="SAL11403.1"/>
    </source>
</evidence>
<evidence type="ECO:0000313" key="2">
    <source>
        <dbReference type="Proteomes" id="UP000054683"/>
    </source>
</evidence>
<gene>
    <name evidence="1" type="ORF">AWB69_00300</name>
</gene>
<name>A0A158EV51_9BURK</name>
<proteinExistence type="predicted"/>
<dbReference type="RefSeq" id="WP_156528698.1">
    <property type="nucleotide sequence ID" value="NZ_FCOK02000001.1"/>
</dbReference>
<accession>A0A158EV51</accession>
<organism evidence="1 2">
    <name type="scientific">Caballeronia udeis</name>
    <dbReference type="NCBI Taxonomy" id="1232866"/>
    <lineage>
        <taxon>Bacteria</taxon>
        <taxon>Pseudomonadati</taxon>
        <taxon>Pseudomonadota</taxon>
        <taxon>Betaproteobacteria</taxon>
        <taxon>Burkholderiales</taxon>
        <taxon>Burkholderiaceae</taxon>
        <taxon>Caballeronia</taxon>
    </lineage>
</organism>
<dbReference type="AlphaFoldDB" id="A0A158EV51"/>
<protein>
    <submittedName>
        <fullName evidence="1">Uncharacterized protein</fullName>
    </submittedName>
</protein>
<dbReference type="Proteomes" id="UP000054683">
    <property type="component" value="Unassembled WGS sequence"/>
</dbReference>
<dbReference type="OrthoDB" id="9811869at2"/>